<keyword evidence="7 9" id="KW-0378">Hydrolase</keyword>
<reference evidence="9 10" key="1">
    <citation type="submission" date="2018-08" db="EMBL/GenBank/DDBJ databases">
        <title>A genome reference for cultivated species of the human gut microbiota.</title>
        <authorList>
            <person name="Zou Y."/>
            <person name="Xue W."/>
            <person name="Luo G."/>
        </authorList>
    </citation>
    <scope>NUCLEOTIDE SEQUENCE [LARGE SCALE GENOMIC DNA]</scope>
    <source>
        <strain evidence="9 10">OF01-1</strain>
    </source>
</reference>
<evidence type="ECO:0000256" key="3">
    <source>
        <dbReference type="ARBA" id="ARBA00004961"/>
    </source>
</evidence>
<comment type="function">
    <text evidence="2 7">Hydrolysis of 6-phosphogluconolactone to 6-phosphogluconate.</text>
</comment>
<dbReference type="InterPro" id="IPR037171">
    <property type="entry name" value="NagB/RpiA_transferase-like"/>
</dbReference>
<dbReference type="UniPathway" id="UPA00115">
    <property type="reaction ID" value="UER00409"/>
</dbReference>
<dbReference type="PANTHER" id="PTHR11054">
    <property type="entry name" value="6-PHOSPHOGLUCONOLACTONASE"/>
    <property type="match status" value="1"/>
</dbReference>
<dbReference type="GO" id="GO:0006098">
    <property type="term" value="P:pentose-phosphate shunt"/>
    <property type="evidence" value="ECO:0007669"/>
    <property type="project" value="UniProtKB-UniPathway"/>
</dbReference>
<dbReference type="InterPro" id="IPR039104">
    <property type="entry name" value="6PGL"/>
</dbReference>
<dbReference type="InterPro" id="IPR006148">
    <property type="entry name" value="Glc/Gal-6P_isomerase"/>
</dbReference>
<protein>
    <recommendedName>
        <fullName evidence="6 7">6-phosphogluconolactonase</fullName>
        <shortName evidence="7">6PGL</shortName>
        <ecNumber evidence="5 7">3.1.1.31</ecNumber>
    </recommendedName>
</protein>
<evidence type="ECO:0000256" key="1">
    <source>
        <dbReference type="ARBA" id="ARBA00000832"/>
    </source>
</evidence>
<comment type="similarity">
    <text evidence="4 7">Belongs to the glucosamine/galactosamine-6-phosphate isomerase family. 6-phosphogluconolactonase subfamily.</text>
</comment>
<evidence type="ECO:0000313" key="9">
    <source>
        <dbReference type="EMBL" id="RGY68574.1"/>
    </source>
</evidence>
<dbReference type="GO" id="GO:0017057">
    <property type="term" value="F:6-phosphogluconolactonase activity"/>
    <property type="evidence" value="ECO:0007669"/>
    <property type="project" value="UniProtKB-UniRule"/>
</dbReference>
<dbReference type="EC" id="3.1.1.31" evidence="5 7"/>
<evidence type="ECO:0000256" key="7">
    <source>
        <dbReference type="RuleBase" id="RU365095"/>
    </source>
</evidence>
<comment type="caution">
    <text evidence="9">The sequence shown here is derived from an EMBL/GenBank/DDBJ whole genome shotgun (WGS) entry which is preliminary data.</text>
</comment>
<dbReference type="Gene3D" id="3.40.50.1360">
    <property type="match status" value="1"/>
</dbReference>
<dbReference type="AlphaFoldDB" id="A0A413JYJ6"/>
<feature type="domain" description="Glucosamine/galactosamine-6-phosphate isomerase" evidence="8">
    <location>
        <begin position="29"/>
        <end position="237"/>
    </location>
</feature>
<dbReference type="PANTHER" id="PTHR11054:SF0">
    <property type="entry name" value="6-PHOSPHOGLUCONOLACTONASE"/>
    <property type="match status" value="1"/>
</dbReference>
<evidence type="ECO:0000313" key="10">
    <source>
        <dbReference type="Proteomes" id="UP000284614"/>
    </source>
</evidence>
<accession>A0A413JYJ6</accession>
<dbReference type="Proteomes" id="UP000284614">
    <property type="component" value="Unassembled WGS sequence"/>
</dbReference>
<evidence type="ECO:0000256" key="4">
    <source>
        <dbReference type="ARBA" id="ARBA00010662"/>
    </source>
</evidence>
<dbReference type="NCBIfam" id="TIGR01198">
    <property type="entry name" value="pgl"/>
    <property type="match status" value="1"/>
</dbReference>
<sequence length="255" mass="28879">MDQSMQEFNKHRSILRIMKPYIFPSSIETARALILHLVKLMLDEPDRTFCIAFSGGSTPALMFDLWANEYTDITPWERLKVFWVDERCVPPENSDSNYGMMRSLLLSIVPIPYENVFRIQGENNPKKEAARYSKLVMKEVPVKNGFPVFDVVLLGAGNDGHTSSIFPGQEELLSTDHIYEANFNPNNGQKRIALTGMPILNARRIIFLITGRVKGPVVEDIFYSGDTGPAAYIAHHADNVELFMDNAAAEKIIRR</sequence>
<evidence type="ECO:0000256" key="5">
    <source>
        <dbReference type="ARBA" id="ARBA00013198"/>
    </source>
</evidence>
<dbReference type="Pfam" id="PF01182">
    <property type="entry name" value="Glucosamine_iso"/>
    <property type="match status" value="1"/>
</dbReference>
<name>A0A413JYJ6_BACFG</name>
<dbReference type="EMBL" id="QSDG01000009">
    <property type="protein sequence ID" value="RGY68574.1"/>
    <property type="molecule type" value="Genomic_DNA"/>
</dbReference>
<evidence type="ECO:0000256" key="2">
    <source>
        <dbReference type="ARBA" id="ARBA00002681"/>
    </source>
</evidence>
<comment type="pathway">
    <text evidence="3 7">Carbohydrate degradation; pentose phosphate pathway; D-ribulose 5-phosphate from D-glucose 6-phosphate (oxidative stage): step 2/3.</text>
</comment>
<dbReference type="InterPro" id="IPR005900">
    <property type="entry name" value="6-phosphogluconolactonase_DevB"/>
</dbReference>
<organism evidence="9 10">
    <name type="scientific">Bacteroides fragilis</name>
    <dbReference type="NCBI Taxonomy" id="817"/>
    <lineage>
        <taxon>Bacteria</taxon>
        <taxon>Pseudomonadati</taxon>
        <taxon>Bacteroidota</taxon>
        <taxon>Bacteroidia</taxon>
        <taxon>Bacteroidales</taxon>
        <taxon>Bacteroidaceae</taxon>
        <taxon>Bacteroides</taxon>
    </lineage>
</organism>
<dbReference type="GO" id="GO:0005975">
    <property type="term" value="P:carbohydrate metabolic process"/>
    <property type="evidence" value="ECO:0007669"/>
    <property type="project" value="UniProtKB-UniRule"/>
</dbReference>
<evidence type="ECO:0000259" key="8">
    <source>
        <dbReference type="Pfam" id="PF01182"/>
    </source>
</evidence>
<dbReference type="CDD" id="cd01400">
    <property type="entry name" value="6PGL"/>
    <property type="match status" value="1"/>
</dbReference>
<evidence type="ECO:0000256" key="6">
    <source>
        <dbReference type="ARBA" id="ARBA00020337"/>
    </source>
</evidence>
<gene>
    <name evidence="7 9" type="primary">pgl</name>
    <name evidence="9" type="ORF">DXA27_12000</name>
</gene>
<comment type="catalytic activity">
    <reaction evidence="1 7">
        <text>6-phospho-D-glucono-1,5-lactone + H2O = 6-phospho-D-gluconate + H(+)</text>
        <dbReference type="Rhea" id="RHEA:12556"/>
        <dbReference type="ChEBI" id="CHEBI:15377"/>
        <dbReference type="ChEBI" id="CHEBI:15378"/>
        <dbReference type="ChEBI" id="CHEBI:57955"/>
        <dbReference type="ChEBI" id="CHEBI:58759"/>
        <dbReference type="EC" id="3.1.1.31"/>
    </reaction>
</comment>
<dbReference type="SUPFAM" id="SSF100950">
    <property type="entry name" value="NagB/RpiA/CoA transferase-like"/>
    <property type="match status" value="1"/>
</dbReference>
<proteinExistence type="inferred from homology"/>